<keyword evidence="2" id="KW-1185">Reference proteome</keyword>
<evidence type="ECO:0008006" key="3">
    <source>
        <dbReference type="Google" id="ProtNLM"/>
    </source>
</evidence>
<proteinExistence type="predicted"/>
<accession>A0A4S8LU28</accession>
<organism evidence="1 2">
    <name type="scientific">Dendrothele bispora (strain CBS 962.96)</name>
    <dbReference type="NCBI Taxonomy" id="1314807"/>
    <lineage>
        <taxon>Eukaryota</taxon>
        <taxon>Fungi</taxon>
        <taxon>Dikarya</taxon>
        <taxon>Basidiomycota</taxon>
        <taxon>Agaricomycotina</taxon>
        <taxon>Agaricomycetes</taxon>
        <taxon>Agaricomycetidae</taxon>
        <taxon>Agaricales</taxon>
        <taxon>Agaricales incertae sedis</taxon>
        <taxon>Dendrothele</taxon>
    </lineage>
</organism>
<name>A0A4S8LU28_DENBC</name>
<dbReference type="OrthoDB" id="3365698at2759"/>
<dbReference type="Proteomes" id="UP000297245">
    <property type="component" value="Unassembled WGS sequence"/>
</dbReference>
<feature type="non-terminal residue" evidence="1">
    <location>
        <position position="112"/>
    </location>
</feature>
<evidence type="ECO:0000313" key="2">
    <source>
        <dbReference type="Proteomes" id="UP000297245"/>
    </source>
</evidence>
<evidence type="ECO:0000313" key="1">
    <source>
        <dbReference type="EMBL" id="THU92860.1"/>
    </source>
</evidence>
<reference evidence="1 2" key="1">
    <citation type="journal article" date="2019" name="Nat. Ecol. Evol.">
        <title>Megaphylogeny resolves global patterns of mushroom evolution.</title>
        <authorList>
            <person name="Varga T."/>
            <person name="Krizsan K."/>
            <person name="Foldi C."/>
            <person name="Dima B."/>
            <person name="Sanchez-Garcia M."/>
            <person name="Sanchez-Ramirez S."/>
            <person name="Szollosi G.J."/>
            <person name="Szarkandi J.G."/>
            <person name="Papp V."/>
            <person name="Albert L."/>
            <person name="Andreopoulos W."/>
            <person name="Angelini C."/>
            <person name="Antonin V."/>
            <person name="Barry K.W."/>
            <person name="Bougher N.L."/>
            <person name="Buchanan P."/>
            <person name="Buyck B."/>
            <person name="Bense V."/>
            <person name="Catcheside P."/>
            <person name="Chovatia M."/>
            <person name="Cooper J."/>
            <person name="Damon W."/>
            <person name="Desjardin D."/>
            <person name="Finy P."/>
            <person name="Geml J."/>
            <person name="Haridas S."/>
            <person name="Hughes K."/>
            <person name="Justo A."/>
            <person name="Karasinski D."/>
            <person name="Kautmanova I."/>
            <person name="Kiss B."/>
            <person name="Kocsube S."/>
            <person name="Kotiranta H."/>
            <person name="LaButti K.M."/>
            <person name="Lechner B.E."/>
            <person name="Liimatainen K."/>
            <person name="Lipzen A."/>
            <person name="Lukacs Z."/>
            <person name="Mihaltcheva S."/>
            <person name="Morgado L.N."/>
            <person name="Niskanen T."/>
            <person name="Noordeloos M.E."/>
            <person name="Ohm R.A."/>
            <person name="Ortiz-Santana B."/>
            <person name="Ovrebo C."/>
            <person name="Racz N."/>
            <person name="Riley R."/>
            <person name="Savchenko A."/>
            <person name="Shiryaev A."/>
            <person name="Soop K."/>
            <person name="Spirin V."/>
            <person name="Szebenyi C."/>
            <person name="Tomsovsky M."/>
            <person name="Tulloss R.E."/>
            <person name="Uehling J."/>
            <person name="Grigoriev I.V."/>
            <person name="Vagvolgyi C."/>
            <person name="Papp T."/>
            <person name="Martin F.M."/>
            <person name="Miettinen O."/>
            <person name="Hibbett D.S."/>
            <person name="Nagy L.G."/>
        </authorList>
    </citation>
    <scope>NUCLEOTIDE SEQUENCE [LARGE SCALE GENOMIC DNA]</scope>
    <source>
        <strain evidence="1 2">CBS 962.96</strain>
    </source>
</reference>
<protein>
    <recommendedName>
        <fullName evidence="3">F-box domain-containing protein</fullName>
    </recommendedName>
</protein>
<sequence>TEQENARVNQILHDAESDFANYDAEIARLEAALSVLIHKRKCLQDYVARHRSLLAPVRRPPPEVLSLIFLTHCRQSTNEIVFGGLGHTLSSVVLSQVSIGWRRVALGSPRLW</sequence>
<feature type="non-terminal residue" evidence="1">
    <location>
        <position position="1"/>
    </location>
</feature>
<dbReference type="EMBL" id="ML179265">
    <property type="protein sequence ID" value="THU92860.1"/>
    <property type="molecule type" value="Genomic_DNA"/>
</dbReference>
<dbReference type="AlphaFoldDB" id="A0A4S8LU28"/>
<gene>
    <name evidence="1" type="ORF">K435DRAFT_593670</name>
</gene>